<dbReference type="EMBL" id="LO017727">
    <property type="protein sequence ID" value="CRH05374.1"/>
    <property type="molecule type" value="Genomic_DNA"/>
</dbReference>
<evidence type="ECO:0000313" key="1">
    <source>
        <dbReference type="EMBL" id="CRH05374.1"/>
    </source>
</evidence>
<organism evidence="1">
    <name type="scientific">Magnetococcus massalia (strain MO-1)</name>
    <dbReference type="NCBI Taxonomy" id="451514"/>
    <lineage>
        <taxon>Bacteria</taxon>
        <taxon>Pseudomonadati</taxon>
        <taxon>Pseudomonadota</taxon>
        <taxon>Magnetococcia</taxon>
        <taxon>Magnetococcales</taxon>
        <taxon>Magnetococcaceae</taxon>
        <taxon>Magnetococcus</taxon>
    </lineage>
</organism>
<sequence>MVWEVGGGNPASYPIPVAARFQFRLVLSPAMKHFFVRWLEKVLGNICSISKCRYNIRV</sequence>
<reference evidence="1" key="1">
    <citation type="submission" date="2015-04" db="EMBL/GenBank/DDBJ databases">
        <authorList>
            <person name="Syromyatnikov M.Y."/>
            <person name="Popov V.N."/>
        </authorList>
    </citation>
    <scope>NUCLEOTIDE SEQUENCE</scope>
    <source>
        <strain evidence="1">MO-1</strain>
    </source>
</reference>
<accession>A0A1S7LGZ1</accession>
<dbReference type="AlphaFoldDB" id="A0A1S7LGZ1"/>
<proteinExistence type="predicted"/>
<gene>
    <name evidence="1" type="ORF">MAGMO_1180</name>
</gene>
<name>A0A1S7LGZ1_MAGMO</name>
<protein>
    <submittedName>
        <fullName evidence="1">Uncharacterized protein</fullName>
    </submittedName>
</protein>